<protein>
    <recommendedName>
        <fullName evidence="4">Secreted protein</fullName>
    </recommendedName>
</protein>
<dbReference type="AlphaFoldDB" id="E1ZUL2"/>
<feature type="signal peptide" evidence="1">
    <location>
        <begin position="1"/>
        <end position="21"/>
    </location>
</feature>
<gene>
    <name evidence="2" type="ORF">CHLNCDRAFT_29058</name>
</gene>
<evidence type="ECO:0000313" key="3">
    <source>
        <dbReference type="Proteomes" id="UP000008141"/>
    </source>
</evidence>
<dbReference type="InParanoid" id="E1ZUL2"/>
<proteinExistence type="predicted"/>
<reference evidence="2 3" key="1">
    <citation type="journal article" date="2010" name="Plant Cell">
        <title>The Chlorella variabilis NC64A genome reveals adaptation to photosymbiosis, coevolution with viruses, and cryptic sex.</title>
        <authorList>
            <person name="Blanc G."/>
            <person name="Duncan G."/>
            <person name="Agarkova I."/>
            <person name="Borodovsky M."/>
            <person name="Gurnon J."/>
            <person name="Kuo A."/>
            <person name="Lindquist E."/>
            <person name="Lucas S."/>
            <person name="Pangilinan J."/>
            <person name="Polle J."/>
            <person name="Salamov A."/>
            <person name="Terry A."/>
            <person name="Yamada T."/>
            <person name="Dunigan D.D."/>
            <person name="Grigoriev I.V."/>
            <person name="Claverie J.M."/>
            <person name="Van Etten J.L."/>
        </authorList>
    </citation>
    <scope>NUCLEOTIDE SEQUENCE [LARGE SCALE GENOMIC DNA]</scope>
    <source>
        <strain evidence="2 3">NC64A</strain>
    </source>
</reference>
<sequence>MGSKLHRKCCHCLLLALQALTAPPPQPVPLLVPPLRHRARKQCQHRRCARHCSAKHRPKHLRHRPHRQRTLWHSVQVGKQLSVGLRGFGLLAGGSPGSRGTAAPQCCSPPGPHAPPLGVLCLPGTCAPHHSHPASCSCALALQQQVLHELLRQPRRTRTGVMAQPTAAAGHFALLPAMHAPLHVQPSGIFMCLGDVRAWGPMCPMPFECPAAALPAAGSPHQHRHPSAWQA</sequence>
<dbReference type="RefSeq" id="XP_005842615.1">
    <property type="nucleotide sequence ID" value="XM_005842558.1"/>
</dbReference>
<name>E1ZUL2_CHLVA</name>
<keyword evidence="1" id="KW-0732">Signal</keyword>
<feature type="chain" id="PRO_5003156120" description="Secreted protein" evidence="1">
    <location>
        <begin position="22"/>
        <end position="231"/>
    </location>
</feature>
<dbReference type="KEGG" id="cvr:CHLNCDRAFT_29058"/>
<accession>E1ZUL2</accession>
<evidence type="ECO:0000256" key="1">
    <source>
        <dbReference type="SAM" id="SignalP"/>
    </source>
</evidence>
<evidence type="ECO:0008006" key="4">
    <source>
        <dbReference type="Google" id="ProtNLM"/>
    </source>
</evidence>
<dbReference type="Proteomes" id="UP000008141">
    <property type="component" value="Unassembled WGS sequence"/>
</dbReference>
<dbReference type="GeneID" id="17349916"/>
<keyword evidence="3" id="KW-1185">Reference proteome</keyword>
<dbReference type="EMBL" id="GL434095">
    <property type="protein sequence ID" value="EFN50483.1"/>
    <property type="molecule type" value="Genomic_DNA"/>
</dbReference>
<organism evidence="3">
    <name type="scientific">Chlorella variabilis</name>
    <name type="common">Green alga</name>
    <dbReference type="NCBI Taxonomy" id="554065"/>
    <lineage>
        <taxon>Eukaryota</taxon>
        <taxon>Viridiplantae</taxon>
        <taxon>Chlorophyta</taxon>
        <taxon>core chlorophytes</taxon>
        <taxon>Trebouxiophyceae</taxon>
        <taxon>Chlorellales</taxon>
        <taxon>Chlorellaceae</taxon>
        <taxon>Chlorella clade</taxon>
        <taxon>Chlorella</taxon>
    </lineage>
</organism>
<evidence type="ECO:0000313" key="2">
    <source>
        <dbReference type="EMBL" id="EFN50483.1"/>
    </source>
</evidence>